<name>A0ABU3K6X1_9BACT</name>
<organism evidence="2 3">
    <name type="scientific">Candidatus Nitronereus thalassa</name>
    <dbReference type="NCBI Taxonomy" id="3020898"/>
    <lineage>
        <taxon>Bacteria</taxon>
        <taxon>Pseudomonadati</taxon>
        <taxon>Nitrospirota</taxon>
        <taxon>Nitrospiria</taxon>
        <taxon>Nitrospirales</taxon>
        <taxon>Nitrospiraceae</taxon>
        <taxon>Candidatus Nitronereus</taxon>
    </lineage>
</organism>
<dbReference type="Proteomes" id="UP001250932">
    <property type="component" value="Unassembled WGS sequence"/>
</dbReference>
<feature type="domain" description="Hydantoinase B/oxoprolinase" evidence="1">
    <location>
        <begin position="4"/>
        <end position="522"/>
    </location>
</feature>
<protein>
    <submittedName>
        <fullName evidence="2">Hydantoinase B/oxoprolinase family protein</fullName>
    </submittedName>
</protein>
<accession>A0ABU3K6X1</accession>
<reference evidence="2 3" key="1">
    <citation type="journal article" date="2023" name="ISME J.">
        <title>Cultivation and genomic characterization of novel and ubiquitous marine nitrite-oxidizing bacteria from the Nitrospirales.</title>
        <authorList>
            <person name="Mueller A.J."/>
            <person name="Daebeler A."/>
            <person name="Herbold C.W."/>
            <person name="Kirkegaard R.H."/>
            <person name="Daims H."/>
        </authorList>
    </citation>
    <scope>NUCLEOTIDE SEQUENCE [LARGE SCALE GENOMIC DNA]</scope>
    <source>
        <strain evidence="2 3">EB</strain>
    </source>
</reference>
<dbReference type="EMBL" id="JAQOUE010000001">
    <property type="protein sequence ID" value="MDT7042138.1"/>
    <property type="molecule type" value="Genomic_DNA"/>
</dbReference>
<comment type="caution">
    <text evidence="2">The sequence shown here is derived from an EMBL/GenBank/DDBJ whole genome shotgun (WGS) entry which is preliminary data.</text>
</comment>
<evidence type="ECO:0000313" key="3">
    <source>
        <dbReference type="Proteomes" id="UP001250932"/>
    </source>
</evidence>
<evidence type="ECO:0000313" key="2">
    <source>
        <dbReference type="EMBL" id="MDT7042138.1"/>
    </source>
</evidence>
<gene>
    <name evidence="2" type="ORF">PPG34_07215</name>
</gene>
<evidence type="ECO:0000259" key="1">
    <source>
        <dbReference type="Pfam" id="PF02538"/>
    </source>
</evidence>
<dbReference type="InterPro" id="IPR003692">
    <property type="entry name" value="Hydantoinase_B"/>
</dbReference>
<dbReference type="Pfam" id="PF02538">
    <property type="entry name" value="Hydantoinase_B"/>
    <property type="match status" value="1"/>
</dbReference>
<sequence length="525" mass="56374">MSNDAIQLEVFKHLFASVAEEMGVRLKRSAFSPNIKERCDYSCAVFNAQGVLIAQAEHIPVHLGAMPLSVQACLKRLTFASGDVAIVNDPYEGGTHLPDITLVSPVFSVSDGQEVLLGFVANRAHHSDVGGMSPGSMPLSRELYQEGIIIPAVKLVSAGQRNQGLWDFFLANVRTPIERAGDLHAQLAANRTGIERLQSLVERYGQEVVSMHMEGLLTYSERMTRKLIVTLPDGTYRYEDYLDNDGIDSDPIKIAVAITIQGEEMVVDFEGSAPQCKGSVNAVYAITVSATAYVLRCLLGLDIPGNSGCMAPVTVLAPEGSVIKAIRPAAVAAGNVETAQRIVDVLIGALAQACPDRVPAASQGTMNNVTIGGWDPERQRTFAYYETLGGGMGAGHHHHGASGVHSHMTNTLNTPVEALEYAYPFRIIHYGIREGTGGDGVYRGGEGVTREIEFLHEAQVTILSDRRQTKPYGLAGGIPGMTGRNVLIRNGEERVLPGKIQLDVCAGDRLRIETPGGGGYGREKG</sequence>
<dbReference type="RefSeq" id="WP_313832501.1">
    <property type="nucleotide sequence ID" value="NZ_JAQOUE010000001.1"/>
</dbReference>
<dbReference type="PANTHER" id="PTHR11365">
    <property type="entry name" value="5-OXOPROLINASE RELATED"/>
    <property type="match status" value="1"/>
</dbReference>
<keyword evidence="3" id="KW-1185">Reference proteome</keyword>
<proteinExistence type="predicted"/>
<dbReference type="PANTHER" id="PTHR11365:SF23">
    <property type="entry name" value="HYPOTHETICAL 5-OXOPROLINASE (EUROFUNG)-RELATED"/>
    <property type="match status" value="1"/>
</dbReference>
<dbReference type="InterPro" id="IPR045079">
    <property type="entry name" value="Oxoprolinase-like"/>
</dbReference>